<dbReference type="AlphaFoldDB" id="A0A2P5CCM5"/>
<evidence type="ECO:0000259" key="1">
    <source>
        <dbReference type="PROSITE" id="PS50181"/>
    </source>
</evidence>
<dbReference type="OrthoDB" id="1731189at2759"/>
<reference evidence="3" key="1">
    <citation type="submission" date="2016-06" db="EMBL/GenBank/DDBJ databases">
        <title>Parallel loss of symbiosis genes in relatives of nitrogen-fixing non-legume Parasponia.</title>
        <authorList>
            <person name="Van Velzen R."/>
            <person name="Holmer R."/>
            <person name="Bu F."/>
            <person name="Rutten L."/>
            <person name="Van Zeijl A."/>
            <person name="Liu W."/>
            <person name="Santuari L."/>
            <person name="Cao Q."/>
            <person name="Sharma T."/>
            <person name="Shen D."/>
            <person name="Roswanjaya Y."/>
            <person name="Wardhani T."/>
            <person name="Kalhor M.S."/>
            <person name="Jansen J."/>
            <person name="Van den Hoogen J."/>
            <person name="Gungor B."/>
            <person name="Hartog M."/>
            <person name="Hontelez J."/>
            <person name="Verver J."/>
            <person name="Yang W.-C."/>
            <person name="Schijlen E."/>
            <person name="Repin R."/>
            <person name="Schilthuizen M."/>
            <person name="Schranz E."/>
            <person name="Heidstra R."/>
            <person name="Miyata K."/>
            <person name="Fedorova E."/>
            <person name="Kohlen W."/>
            <person name="Bisseling T."/>
            <person name="Smit S."/>
            <person name="Geurts R."/>
        </authorList>
    </citation>
    <scope>NUCLEOTIDE SEQUENCE [LARGE SCALE GENOMIC DNA]</scope>
    <source>
        <strain evidence="3">cv. RG33-2</strain>
    </source>
</reference>
<dbReference type="EMBL" id="JXTC01000381">
    <property type="protein sequence ID" value="PON58802.1"/>
    <property type="molecule type" value="Genomic_DNA"/>
</dbReference>
<dbReference type="PROSITE" id="PS50181">
    <property type="entry name" value="FBOX"/>
    <property type="match status" value="1"/>
</dbReference>
<feature type="domain" description="F-box" evidence="1">
    <location>
        <begin position="14"/>
        <end position="64"/>
    </location>
</feature>
<dbReference type="InterPro" id="IPR001810">
    <property type="entry name" value="F-box_dom"/>
</dbReference>
<dbReference type="Pfam" id="PF00646">
    <property type="entry name" value="F-box"/>
    <property type="match status" value="1"/>
</dbReference>
<dbReference type="PANTHER" id="PTHR31672">
    <property type="entry name" value="BNACNNG10540D PROTEIN"/>
    <property type="match status" value="1"/>
</dbReference>
<name>A0A2P5CCM5_TREOI</name>
<evidence type="ECO:0000313" key="3">
    <source>
        <dbReference type="Proteomes" id="UP000237000"/>
    </source>
</evidence>
<dbReference type="Proteomes" id="UP000237000">
    <property type="component" value="Unassembled WGS sequence"/>
</dbReference>
<dbReference type="Pfam" id="PF07734">
    <property type="entry name" value="FBA_1"/>
    <property type="match status" value="1"/>
</dbReference>
<sequence length="358" mass="39517">MELVVCSSKSERTMGEASGFPSDVIEEILSRLDAQSVMRCKCVCKSWLSLITHPGFKHRHLKNQVPGAFVRNYDVSRAFSFHRHNSSNDQNPHQMWDYPCPNIDHVVTRRNTLSLRVVGCENGVICFSFRDVVYLCNPAIRKLTKLHSPPPSPLPPPAATADPTTYIYGLGYDTLTDDFKVVSLAGRQQGAELINFFKRGNLVGVYSLRSHSWKTLEMPDLFSASSSIVLTHPSSTFICSVVVNGSIHWLVDYGRPDEERFLDSVGIVAFDMSTECGVGKLCIWWHVGDPSAMAGASVQASLSSLKQDLSQGKSPAHFSGKVRLYATGLCSFICSSFKSSFLGCLNGWIMMLHVVIAG</sequence>
<dbReference type="InterPro" id="IPR006527">
    <property type="entry name" value="F-box-assoc_dom_typ1"/>
</dbReference>
<comment type="caution">
    <text evidence="2">The sequence shown here is derived from an EMBL/GenBank/DDBJ whole genome shotgun (WGS) entry which is preliminary data.</text>
</comment>
<dbReference type="InterPro" id="IPR017451">
    <property type="entry name" value="F-box-assoc_interact_dom"/>
</dbReference>
<dbReference type="NCBIfam" id="TIGR01640">
    <property type="entry name" value="F_box_assoc_1"/>
    <property type="match status" value="1"/>
</dbReference>
<organism evidence="2 3">
    <name type="scientific">Trema orientale</name>
    <name type="common">Charcoal tree</name>
    <name type="synonym">Celtis orientalis</name>
    <dbReference type="NCBI Taxonomy" id="63057"/>
    <lineage>
        <taxon>Eukaryota</taxon>
        <taxon>Viridiplantae</taxon>
        <taxon>Streptophyta</taxon>
        <taxon>Embryophyta</taxon>
        <taxon>Tracheophyta</taxon>
        <taxon>Spermatophyta</taxon>
        <taxon>Magnoliopsida</taxon>
        <taxon>eudicotyledons</taxon>
        <taxon>Gunneridae</taxon>
        <taxon>Pentapetalae</taxon>
        <taxon>rosids</taxon>
        <taxon>fabids</taxon>
        <taxon>Rosales</taxon>
        <taxon>Cannabaceae</taxon>
        <taxon>Trema</taxon>
    </lineage>
</organism>
<dbReference type="InParanoid" id="A0A2P5CCM5"/>
<protein>
    <submittedName>
        <fullName evidence="2">F-box domain containing protein</fullName>
    </submittedName>
</protein>
<dbReference type="CDD" id="cd22157">
    <property type="entry name" value="F-box_AtFBW1-like"/>
    <property type="match status" value="1"/>
</dbReference>
<accession>A0A2P5CCM5</accession>
<dbReference type="InterPro" id="IPR050796">
    <property type="entry name" value="SCF_F-box_component"/>
</dbReference>
<dbReference type="SUPFAM" id="SSF81383">
    <property type="entry name" value="F-box domain"/>
    <property type="match status" value="1"/>
</dbReference>
<dbReference type="Gene3D" id="1.20.1280.50">
    <property type="match status" value="1"/>
</dbReference>
<dbReference type="InterPro" id="IPR036047">
    <property type="entry name" value="F-box-like_dom_sf"/>
</dbReference>
<keyword evidence="3" id="KW-1185">Reference proteome</keyword>
<proteinExistence type="predicted"/>
<gene>
    <name evidence="2" type="ORF">TorRG33x02_290060</name>
</gene>
<dbReference type="SMART" id="SM00256">
    <property type="entry name" value="FBOX"/>
    <property type="match status" value="1"/>
</dbReference>
<evidence type="ECO:0000313" key="2">
    <source>
        <dbReference type="EMBL" id="PON58802.1"/>
    </source>
</evidence>
<dbReference type="STRING" id="63057.A0A2P5CCM5"/>
<dbReference type="PANTHER" id="PTHR31672:SF13">
    <property type="entry name" value="F-BOX PROTEIN CPR30-LIKE"/>
    <property type="match status" value="1"/>
</dbReference>